<dbReference type="GO" id="GO:0050308">
    <property type="term" value="F:sugar-phosphatase activity"/>
    <property type="evidence" value="ECO:0007669"/>
    <property type="project" value="UniProtKB-EC"/>
</dbReference>
<dbReference type="EC" id="3.1.3.23" evidence="1"/>
<dbReference type="NCBIfam" id="TIGR01509">
    <property type="entry name" value="HAD-SF-IA-v3"/>
    <property type="match status" value="1"/>
</dbReference>
<evidence type="ECO:0000313" key="1">
    <source>
        <dbReference type="EMBL" id="AWR21279.1"/>
    </source>
</evidence>
<dbReference type="PANTHER" id="PTHR43481">
    <property type="entry name" value="FRUCTOSE-1-PHOSPHATE PHOSPHATASE"/>
    <property type="match status" value="1"/>
</dbReference>
<evidence type="ECO:0000313" key="2">
    <source>
        <dbReference type="Proteomes" id="UP000246894"/>
    </source>
</evidence>
<dbReference type="Pfam" id="PF00702">
    <property type="entry name" value="Hydrolase"/>
    <property type="match status" value="1"/>
</dbReference>
<dbReference type="InterPro" id="IPR023214">
    <property type="entry name" value="HAD_sf"/>
</dbReference>
<dbReference type="InterPro" id="IPR006439">
    <property type="entry name" value="HAD-SF_hydro_IA"/>
</dbReference>
<dbReference type="SFLD" id="SFLDS00003">
    <property type="entry name" value="Haloacid_Dehalogenase"/>
    <property type="match status" value="1"/>
</dbReference>
<proteinExistence type="predicted"/>
<keyword evidence="1" id="KW-0378">Hydrolase</keyword>
<dbReference type="KEGG" id="aum:AURMO_00668"/>
<gene>
    <name evidence="1" type="ORF">AURMO_00668</name>
</gene>
<dbReference type="PANTHER" id="PTHR43481:SF4">
    <property type="entry name" value="GLYCEROL-1-PHOSPHATE PHOSPHOHYDROLASE 1-RELATED"/>
    <property type="match status" value="1"/>
</dbReference>
<dbReference type="SFLD" id="SFLDG01129">
    <property type="entry name" value="C1.5:_HAD__Beta-PGM__Phosphata"/>
    <property type="match status" value="1"/>
</dbReference>
<dbReference type="InterPro" id="IPR036412">
    <property type="entry name" value="HAD-like_sf"/>
</dbReference>
<keyword evidence="2" id="KW-1185">Reference proteome</keyword>
<dbReference type="InterPro" id="IPR051806">
    <property type="entry name" value="HAD-like_SPP"/>
</dbReference>
<dbReference type="Proteomes" id="UP000246894">
    <property type="component" value="Chromosome"/>
</dbReference>
<sequence>MSDLELPIAGLLFDNDGVLVDSHGAAVDAWSRWSVAFAPDFDWSDRSNAGIRAEDMVRRHVTEDRYEEAVAYIHQLEQDSAHMTQALPGAVELLTSLTPGMWTVCTSANPRLGAARLRAAGLPVPAELVSSEDVERGKPHPDPYLRGAQNLGLEPGECIVFEDAAAGIQAGLSAGASRVIGVTKVALDTDVEIVVKSLAGLSYRDGALHIPASSRLR</sequence>
<reference evidence="1 2" key="1">
    <citation type="submission" date="2017-10" db="EMBL/GenBank/DDBJ databases">
        <title>Genome of an Actinobacterium that displays light-enhanced growth.</title>
        <authorList>
            <person name="Maresca J.A."/>
            <person name="Hempel P."/>
            <person name="Shevchenko O."/>
            <person name="Miller K.J."/>
            <person name="Hahn M.W."/>
        </authorList>
    </citation>
    <scope>NUCLEOTIDE SEQUENCE [LARGE SCALE GENOMIC DNA]</scope>
    <source>
        <strain evidence="1 2">MWH-Mo1</strain>
    </source>
</reference>
<name>A0A2Z3RWX3_9MICO</name>
<dbReference type="AlphaFoldDB" id="A0A2Z3RWX3"/>
<dbReference type="RefSeq" id="WP_162532656.1">
    <property type="nucleotide sequence ID" value="NZ_CP023994.1"/>
</dbReference>
<dbReference type="InterPro" id="IPR023198">
    <property type="entry name" value="PGP-like_dom2"/>
</dbReference>
<dbReference type="Gene3D" id="1.10.150.240">
    <property type="entry name" value="Putative phosphatase, domain 2"/>
    <property type="match status" value="1"/>
</dbReference>
<organism evidence="1 2">
    <name type="scientific">Aurantimicrobium photophilum</name>
    <dbReference type="NCBI Taxonomy" id="1987356"/>
    <lineage>
        <taxon>Bacteria</taxon>
        <taxon>Bacillati</taxon>
        <taxon>Actinomycetota</taxon>
        <taxon>Actinomycetes</taxon>
        <taxon>Micrococcales</taxon>
        <taxon>Microbacteriaceae</taxon>
        <taxon>Aurantimicrobium</taxon>
    </lineage>
</organism>
<protein>
    <submittedName>
        <fullName evidence="1">Sugar phosphatase YfbT</fullName>
        <ecNumber evidence="1">3.1.3.23</ecNumber>
    </submittedName>
</protein>
<accession>A0A2Z3RWX3</accession>
<dbReference type="EMBL" id="CP023994">
    <property type="protein sequence ID" value="AWR21279.1"/>
    <property type="molecule type" value="Genomic_DNA"/>
</dbReference>
<dbReference type="Gene3D" id="3.40.50.1000">
    <property type="entry name" value="HAD superfamily/HAD-like"/>
    <property type="match status" value="1"/>
</dbReference>
<dbReference type="SUPFAM" id="SSF56784">
    <property type="entry name" value="HAD-like"/>
    <property type="match status" value="1"/>
</dbReference>